<evidence type="ECO:0000256" key="6">
    <source>
        <dbReference type="ARBA" id="ARBA00022692"/>
    </source>
</evidence>
<dbReference type="Gramene" id="OE9A046072T1">
    <property type="protein sequence ID" value="OE9A046072C1"/>
    <property type="gene ID" value="OE9A046072"/>
</dbReference>
<dbReference type="GO" id="GO:0006952">
    <property type="term" value="P:defense response"/>
    <property type="evidence" value="ECO:0007669"/>
    <property type="project" value="UniProtKB-ARBA"/>
</dbReference>
<keyword evidence="12 14" id="KW-0472">Membrane</keyword>
<comment type="subcellular location">
    <subcellularLocation>
        <location evidence="1">Membrane</location>
        <topology evidence="1">Single-pass membrane protein</topology>
    </subcellularLocation>
</comment>
<proteinExistence type="inferred from homology"/>
<dbReference type="Pfam" id="PF00560">
    <property type="entry name" value="LRR_1"/>
    <property type="match status" value="3"/>
</dbReference>
<dbReference type="InterPro" id="IPR051809">
    <property type="entry name" value="Plant_receptor-like_S/T_kinase"/>
</dbReference>
<organism evidence="16 17">
    <name type="scientific">Olea europaea subsp. europaea</name>
    <dbReference type="NCBI Taxonomy" id="158383"/>
    <lineage>
        <taxon>Eukaryota</taxon>
        <taxon>Viridiplantae</taxon>
        <taxon>Streptophyta</taxon>
        <taxon>Embryophyta</taxon>
        <taxon>Tracheophyta</taxon>
        <taxon>Spermatophyta</taxon>
        <taxon>Magnoliopsida</taxon>
        <taxon>eudicotyledons</taxon>
        <taxon>Gunneridae</taxon>
        <taxon>Pentapetalae</taxon>
        <taxon>asterids</taxon>
        <taxon>lamiids</taxon>
        <taxon>Lamiales</taxon>
        <taxon>Oleaceae</taxon>
        <taxon>Oleeae</taxon>
        <taxon>Olea</taxon>
    </lineage>
</organism>
<dbReference type="PROSITE" id="PS51450">
    <property type="entry name" value="LRR"/>
    <property type="match status" value="1"/>
</dbReference>
<dbReference type="InterPro" id="IPR001245">
    <property type="entry name" value="Ser-Thr/Tyr_kinase_cat_dom"/>
</dbReference>
<dbReference type="GO" id="GO:0004674">
    <property type="term" value="F:protein serine/threonine kinase activity"/>
    <property type="evidence" value="ECO:0007669"/>
    <property type="project" value="UniProtKB-KW"/>
</dbReference>
<dbReference type="InterPro" id="IPR000719">
    <property type="entry name" value="Prot_kinase_dom"/>
</dbReference>
<dbReference type="Proteomes" id="UP000594638">
    <property type="component" value="Unassembled WGS sequence"/>
</dbReference>
<dbReference type="Pfam" id="PF07714">
    <property type="entry name" value="PK_Tyr_Ser-Thr"/>
    <property type="match status" value="1"/>
</dbReference>
<evidence type="ECO:0000256" key="8">
    <source>
        <dbReference type="ARBA" id="ARBA00022741"/>
    </source>
</evidence>
<dbReference type="GO" id="GO:0016020">
    <property type="term" value="C:membrane"/>
    <property type="evidence" value="ECO:0007669"/>
    <property type="project" value="UniProtKB-SubCell"/>
</dbReference>
<dbReference type="InterPro" id="IPR001611">
    <property type="entry name" value="Leu-rich_rpt"/>
</dbReference>
<feature type="transmembrane region" description="Helical" evidence="14">
    <location>
        <begin position="544"/>
        <end position="567"/>
    </location>
</feature>
<dbReference type="SUPFAM" id="SSF52047">
    <property type="entry name" value="RNI-like"/>
    <property type="match status" value="1"/>
</dbReference>
<keyword evidence="7" id="KW-0677">Repeat</keyword>
<dbReference type="Gene3D" id="3.80.10.10">
    <property type="entry name" value="Ribonuclease Inhibitor"/>
    <property type="match status" value="3"/>
</dbReference>
<feature type="non-terminal residue" evidence="16">
    <location>
        <position position="1"/>
    </location>
</feature>
<dbReference type="OrthoDB" id="676979at2759"/>
<keyword evidence="10 13" id="KW-0067">ATP-binding</keyword>
<keyword evidence="17" id="KW-1185">Reference proteome</keyword>
<keyword evidence="5" id="KW-0808">Transferase</keyword>
<dbReference type="Pfam" id="PF08263">
    <property type="entry name" value="LRRNT_2"/>
    <property type="match status" value="1"/>
</dbReference>
<feature type="binding site" evidence="13">
    <location>
        <position position="631"/>
    </location>
    <ligand>
        <name>ATP</name>
        <dbReference type="ChEBI" id="CHEBI:30616"/>
    </ligand>
</feature>
<dbReference type="InterPro" id="IPR032675">
    <property type="entry name" value="LRR_dom_sf"/>
</dbReference>
<evidence type="ECO:0000256" key="12">
    <source>
        <dbReference type="ARBA" id="ARBA00023136"/>
    </source>
</evidence>
<reference evidence="16 17" key="1">
    <citation type="submission" date="2019-12" db="EMBL/GenBank/DDBJ databases">
        <authorList>
            <person name="Alioto T."/>
            <person name="Alioto T."/>
            <person name="Gomez Garrido J."/>
        </authorList>
    </citation>
    <scope>NUCLEOTIDE SEQUENCE [LARGE SCALE GENOMIC DNA]</scope>
</reference>
<dbReference type="InterPro" id="IPR017441">
    <property type="entry name" value="Protein_kinase_ATP_BS"/>
</dbReference>
<dbReference type="FunFam" id="3.30.200.20:FF:000432">
    <property type="entry name" value="LRR receptor-like serine/threonine-protein kinase EFR"/>
    <property type="match status" value="1"/>
</dbReference>
<dbReference type="InterPro" id="IPR008271">
    <property type="entry name" value="Ser/Thr_kinase_AS"/>
</dbReference>
<sequence length="904" mass="99883">KCSNNKTDSLALLSFKAAIDDDRRGALNSWNESVDFCSWKGILCGSRHHTRVVSINMMSQGLVAYLSPHIDNLSFLRSIILQNNSFYGQIPREIAQLKRLQYMVFSNNSFDGSIPRNLSQCRNLYYLNLLEALGLSKNKLSGTISPFVGNLTRLVLLSLANCGLQGEIPQVLVHLQSLELINLDENSLTGAIPPGLYNISTLSIFSVRSNQLRGTIPRDLGFRFPKLRHLDLGDNQFSGVLPASLSNASMLEIINLSGNNFTGPMMEDFERLSSLQSLIFFIQSFGRRCQFFSSLINCTKSQVFIVFDNHLSGSLPDSIGNLSSDLSYLSVGRNEVHGSIPSDIENLVGLARLIISDNNLEGPISFAFGKLTRLQELYLDTNRFANVLPSSLGNLSLLNHLYLQKNNIHGSIPQSLSNCTNLLTLDLSHNNLIDSIPQENLMISTISISFNLAYTHLQGFIPNSLSSCASLQWLHLEANSLDGEIPRQLNELQGEVPMLGVFQNRTAVSVDGNNELCGGIGDLKLPPCSSQNTKKKYVPTVLKVLIPMVAALVICFTLSVYFCLFVCRRRRRSRDTISSMPPFEGQFLRLSYADLLKATNGFSEANLLGAGRHGSVYKGILDDGQTLVAVKVLSLHVKGASKSFISECNTLRVVSHRNLLKLLSICQSTDFQGSDFQALVYKYMSTGSLEKCLHQNRQQLGGQDEKTSNLTMIQRLNIAIDIASVLEYLHCGTDSSIVHGDLKPSNILLDDDMTAHVGDFGLAKVIISSEFPTHDGSSTGIKGTIGYVPPEERVTTPPNLFSRRTYKFNIENCDSQCIEIFLIIFTNAEYGMSTIVSPQEDVCGYGILLLEMFTNVRTTDDYVLKEHTGLNNYVNSALPNAVMEIVDPLFLSEIKVKEPCKGTV</sequence>
<evidence type="ECO:0000256" key="9">
    <source>
        <dbReference type="ARBA" id="ARBA00022777"/>
    </source>
</evidence>
<dbReference type="SMART" id="SM00369">
    <property type="entry name" value="LRR_TYP"/>
    <property type="match status" value="5"/>
</dbReference>
<comment type="caution">
    <text evidence="16">The sequence shown here is derived from an EMBL/GenBank/DDBJ whole genome shotgun (WGS) entry which is preliminary data.</text>
</comment>
<dbReference type="Gene3D" id="3.30.200.20">
    <property type="entry name" value="Phosphorylase Kinase, domain 1"/>
    <property type="match status" value="1"/>
</dbReference>
<dbReference type="SMART" id="SM00220">
    <property type="entry name" value="S_TKc"/>
    <property type="match status" value="1"/>
</dbReference>
<dbReference type="InterPro" id="IPR013210">
    <property type="entry name" value="LRR_N_plant-typ"/>
</dbReference>
<keyword evidence="6 14" id="KW-0812">Transmembrane</keyword>
<evidence type="ECO:0000256" key="7">
    <source>
        <dbReference type="ARBA" id="ARBA00022737"/>
    </source>
</evidence>
<dbReference type="PANTHER" id="PTHR27008">
    <property type="entry name" value="OS04G0122200 PROTEIN"/>
    <property type="match status" value="1"/>
</dbReference>
<accession>A0A8S0UMU4</accession>
<evidence type="ECO:0000256" key="1">
    <source>
        <dbReference type="ARBA" id="ARBA00004167"/>
    </source>
</evidence>
<protein>
    <submittedName>
        <fullName evidence="16">Probable LRR receptor-like serine threonine-kinase At3g47570</fullName>
    </submittedName>
</protein>
<dbReference type="GO" id="GO:0051707">
    <property type="term" value="P:response to other organism"/>
    <property type="evidence" value="ECO:0007669"/>
    <property type="project" value="UniProtKB-ARBA"/>
</dbReference>
<dbReference type="EMBL" id="CACTIH010008050">
    <property type="protein sequence ID" value="CAA3019120.1"/>
    <property type="molecule type" value="Genomic_DNA"/>
</dbReference>
<dbReference type="PROSITE" id="PS50011">
    <property type="entry name" value="PROTEIN_KINASE_DOM"/>
    <property type="match status" value="1"/>
</dbReference>
<evidence type="ECO:0000256" key="3">
    <source>
        <dbReference type="ARBA" id="ARBA00022527"/>
    </source>
</evidence>
<dbReference type="FunFam" id="3.80.10.10:FF:000095">
    <property type="entry name" value="LRR receptor-like serine/threonine-protein kinase GSO1"/>
    <property type="match status" value="2"/>
</dbReference>
<evidence type="ECO:0000256" key="5">
    <source>
        <dbReference type="ARBA" id="ARBA00022679"/>
    </source>
</evidence>
<dbReference type="PROSITE" id="PS00107">
    <property type="entry name" value="PROTEIN_KINASE_ATP"/>
    <property type="match status" value="1"/>
</dbReference>
<dbReference type="PROSITE" id="PS00108">
    <property type="entry name" value="PROTEIN_KINASE_ST"/>
    <property type="match status" value="1"/>
</dbReference>
<dbReference type="InterPro" id="IPR003591">
    <property type="entry name" value="Leu-rich_rpt_typical-subtyp"/>
</dbReference>
<evidence type="ECO:0000256" key="4">
    <source>
        <dbReference type="ARBA" id="ARBA00022614"/>
    </source>
</evidence>
<evidence type="ECO:0000256" key="11">
    <source>
        <dbReference type="ARBA" id="ARBA00022989"/>
    </source>
</evidence>
<keyword evidence="16" id="KW-0675">Receptor</keyword>
<keyword evidence="9" id="KW-0418">Kinase</keyword>
<evidence type="ECO:0000313" key="16">
    <source>
        <dbReference type="EMBL" id="CAA3019120.1"/>
    </source>
</evidence>
<dbReference type="AlphaFoldDB" id="A0A8S0UMU4"/>
<dbReference type="Pfam" id="PF13855">
    <property type="entry name" value="LRR_8"/>
    <property type="match status" value="1"/>
</dbReference>
<gene>
    <name evidence="16" type="ORF">OLEA9_A046072</name>
</gene>
<evidence type="ECO:0000256" key="2">
    <source>
        <dbReference type="ARBA" id="ARBA00008684"/>
    </source>
</evidence>
<evidence type="ECO:0000256" key="14">
    <source>
        <dbReference type="SAM" id="Phobius"/>
    </source>
</evidence>
<dbReference type="SUPFAM" id="SSF56112">
    <property type="entry name" value="Protein kinase-like (PK-like)"/>
    <property type="match status" value="1"/>
</dbReference>
<dbReference type="InterPro" id="IPR011009">
    <property type="entry name" value="Kinase-like_dom_sf"/>
</dbReference>
<keyword evidence="8 13" id="KW-0547">Nucleotide-binding</keyword>
<dbReference type="Gene3D" id="1.10.510.10">
    <property type="entry name" value="Transferase(Phosphotransferase) domain 1"/>
    <property type="match status" value="1"/>
</dbReference>
<evidence type="ECO:0000256" key="10">
    <source>
        <dbReference type="ARBA" id="ARBA00022840"/>
    </source>
</evidence>
<name>A0A8S0UMU4_OLEEU</name>
<dbReference type="GO" id="GO:0005524">
    <property type="term" value="F:ATP binding"/>
    <property type="evidence" value="ECO:0007669"/>
    <property type="project" value="UniProtKB-UniRule"/>
</dbReference>
<evidence type="ECO:0000313" key="17">
    <source>
        <dbReference type="Proteomes" id="UP000594638"/>
    </source>
</evidence>
<dbReference type="PANTHER" id="PTHR27008:SF596">
    <property type="entry name" value="OS02G0215500 PROTEIN"/>
    <property type="match status" value="1"/>
</dbReference>
<evidence type="ECO:0000259" key="15">
    <source>
        <dbReference type="PROSITE" id="PS50011"/>
    </source>
</evidence>
<evidence type="ECO:0000256" key="13">
    <source>
        <dbReference type="PROSITE-ProRule" id="PRU10141"/>
    </source>
</evidence>
<keyword evidence="3" id="KW-0723">Serine/threonine-protein kinase</keyword>
<keyword evidence="4" id="KW-0433">Leucine-rich repeat</keyword>
<keyword evidence="11 14" id="KW-1133">Transmembrane helix</keyword>
<feature type="domain" description="Protein kinase" evidence="15">
    <location>
        <begin position="602"/>
        <end position="904"/>
    </location>
</feature>
<dbReference type="SUPFAM" id="SSF52058">
    <property type="entry name" value="L domain-like"/>
    <property type="match status" value="1"/>
</dbReference>
<comment type="similarity">
    <text evidence="2">Belongs to the protein kinase superfamily. Ser/Thr protein kinase family.</text>
</comment>